<keyword evidence="1" id="KW-0479">Metal-binding</keyword>
<dbReference type="InterPro" id="IPR001878">
    <property type="entry name" value="Znf_CCHC"/>
</dbReference>
<dbReference type="Pfam" id="PF00098">
    <property type="entry name" value="zf-CCHC"/>
    <property type="match status" value="1"/>
</dbReference>
<proteinExistence type="predicted"/>
<sequence length="187" mass="21835">MEEKKDRKKKRRAKGRKSEKRFYKSKRRYDKSDTCHKCGRFGHYARDCKVKEKIKSLYIEDSLKDSLYKIMLNSGSEESGSDYSSQEESSISEDLKALHQEGYMSSEEDCLPFQQGLECDKEGEEEDDLYKIYSQFKEMSINVIDNDKIIELLQTVKDPEIRAPIIDKISNTTSTSKNDTIEEIPTR</sequence>
<protein>
    <recommendedName>
        <fullName evidence="3">CCHC-type domain-containing protein</fullName>
    </recommendedName>
</protein>
<dbReference type="GO" id="GO:0008270">
    <property type="term" value="F:zinc ion binding"/>
    <property type="evidence" value="ECO:0007669"/>
    <property type="project" value="UniProtKB-KW"/>
</dbReference>
<organism evidence="4 5">
    <name type="scientific">Solanum commersonii</name>
    <name type="common">Commerson's wild potato</name>
    <name type="synonym">Commerson's nightshade</name>
    <dbReference type="NCBI Taxonomy" id="4109"/>
    <lineage>
        <taxon>Eukaryota</taxon>
        <taxon>Viridiplantae</taxon>
        <taxon>Streptophyta</taxon>
        <taxon>Embryophyta</taxon>
        <taxon>Tracheophyta</taxon>
        <taxon>Spermatophyta</taxon>
        <taxon>Magnoliopsida</taxon>
        <taxon>eudicotyledons</taxon>
        <taxon>Gunneridae</taxon>
        <taxon>Pentapetalae</taxon>
        <taxon>asterids</taxon>
        <taxon>lamiids</taxon>
        <taxon>Solanales</taxon>
        <taxon>Solanaceae</taxon>
        <taxon>Solanoideae</taxon>
        <taxon>Solaneae</taxon>
        <taxon>Solanum</taxon>
    </lineage>
</organism>
<keyword evidence="5" id="KW-1185">Reference proteome</keyword>
<dbReference type="PROSITE" id="PS50158">
    <property type="entry name" value="ZF_CCHC"/>
    <property type="match status" value="1"/>
</dbReference>
<dbReference type="GO" id="GO:0003676">
    <property type="term" value="F:nucleic acid binding"/>
    <property type="evidence" value="ECO:0007669"/>
    <property type="project" value="InterPro"/>
</dbReference>
<dbReference type="EMBL" id="JACXVP010000010">
    <property type="protein sequence ID" value="KAG5580729.1"/>
    <property type="molecule type" value="Genomic_DNA"/>
</dbReference>
<dbReference type="Proteomes" id="UP000824120">
    <property type="component" value="Chromosome 10"/>
</dbReference>
<name>A0A9J5WXY8_SOLCO</name>
<dbReference type="AlphaFoldDB" id="A0A9J5WXY8"/>
<evidence type="ECO:0000313" key="5">
    <source>
        <dbReference type="Proteomes" id="UP000824120"/>
    </source>
</evidence>
<evidence type="ECO:0000259" key="3">
    <source>
        <dbReference type="PROSITE" id="PS50158"/>
    </source>
</evidence>
<dbReference type="Gene3D" id="4.10.60.10">
    <property type="entry name" value="Zinc finger, CCHC-type"/>
    <property type="match status" value="1"/>
</dbReference>
<keyword evidence="1" id="KW-0862">Zinc</keyword>
<feature type="region of interest" description="Disordered" evidence="2">
    <location>
        <begin position="1"/>
        <end position="32"/>
    </location>
</feature>
<dbReference type="SUPFAM" id="SSF57756">
    <property type="entry name" value="Retrovirus zinc finger-like domains"/>
    <property type="match status" value="1"/>
</dbReference>
<evidence type="ECO:0000256" key="2">
    <source>
        <dbReference type="SAM" id="MobiDB-lite"/>
    </source>
</evidence>
<dbReference type="SMART" id="SM00343">
    <property type="entry name" value="ZnF_C2HC"/>
    <property type="match status" value="1"/>
</dbReference>
<comment type="caution">
    <text evidence="4">The sequence shown here is derived from an EMBL/GenBank/DDBJ whole genome shotgun (WGS) entry which is preliminary data.</text>
</comment>
<dbReference type="InterPro" id="IPR036875">
    <property type="entry name" value="Znf_CCHC_sf"/>
</dbReference>
<reference evidence="4 5" key="1">
    <citation type="submission" date="2020-09" db="EMBL/GenBank/DDBJ databases">
        <title>De no assembly of potato wild relative species, Solanum commersonii.</title>
        <authorList>
            <person name="Cho K."/>
        </authorList>
    </citation>
    <scope>NUCLEOTIDE SEQUENCE [LARGE SCALE GENOMIC DNA]</scope>
    <source>
        <strain evidence="4">LZ3.2</strain>
        <tissue evidence="4">Leaf</tissue>
    </source>
</reference>
<dbReference type="OrthoDB" id="1306342at2759"/>
<accession>A0A9J5WXY8</accession>
<feature type="compositionally biased region" description="Basic residues" evidence="2">
    <location>
        <begin position="1"/>
        <end position="29"/>
    </location>
</feature>
<feature type="domain" description="CCHC-type" evidence="3">
    <location>
        <begin position="35"/>
        <end position="49"/>
    </location>
</feature>
<keyword evidence="1" id="KW-0863">Zinc-finger</keyword>
<evidence type="ECO:0000256" key="1">
    <source>
        <dbReference type="PROSITE-ProRule" id="PRU00047"/>
    </source>
</evidence>
<gene>
    <name evidence="4" type="ORF">H5410_051356</name>
</gene>
<evidence type="ECO:0000313" key="4">
    <source>
        <dbReference type="EMBL" id="KAG5580729.1"/>
    </source>
</evidence>